<dbReference type="Proteomes" id="UP000255334">
    <property type="component" value="Unassembled WGS sequence"/>
</dbReference>
<accession>A0A370X273</accession>
<dbReference type="PIRSF" id="PIRSF500176">
    <property type="entry name" value="L_ASNase"/>
    <property type="match status" value="1"/>
</dbReference>
<dbReference type="GO" id="GO:0004067">
    <property type="term" value="F:asparaginase activity"/>
    <property type="evidence" value="ECO:0007669"/>
    <property type="project" value="UniProtKB-UniRule"/>
</dbReference>
<feature type="domain" description="L-asparaginase N-terminal" evidence="3">
    <location>
        <begin position="4"/>
        <end position="153"/>
    </location>
</feature>
<dbReference type="InterPro" id="IPR006034">
    <property type="entry name" value="Asparaginase/glutaminase-like"/>
</dbReference>
<keyword evidence="5" id="KW-1185">Reference proteome</keyword>
<evidence type="ECO:0000313" key="4">
    <source>
        <dbReference type="EMBL" id="RDS82377.1"/>
    </source>
</evidence>
<dbReference type="OrthoDB" id="9788068at2"/>
<dbReference type="SUPFAM" id="SSF53774">
    <property type="entry name" value="Glutaminase/Asparaginase"/>
    <property type="match status" value="1"/>
</dbReference>
<feature type="binding site" evidence="2">
    <location>
        <begin position="83"/>
        <end position="84"/>
    </location>
    <ligand>
        <name>substrate</name>
    </ligand>
</feature>
<dbReference type="InterPro" id="IPR037152">
    <property type="entry name" value="L-asparaginase_N_sf"/>
</dbReference>
<proteinExistence type="predicted"/>
<name>A0A370X273_9GAMM</name>
<reference evidence="4 5" key="1">
    <citation type="submission" date="2018-07" db="EMBL/GenBank/DDBJ databases">
        <title>Dyella monticola sp. nov. and Dyella psychrodurans sp. nov. isolated from monsoon evergreen broad-leaved forest soil of Dinghu Mountain, China.</title>
        <authorList>
            <person name="Gao Z."/>
            <person name="Qiu L."/>
        </authorList>
    </citation>
    <scope>NUCLEOTIDE SEQUENCE [LARGE SCALE GENOMIC DNA]</scope>
    <source>
        <strain evidence="4 5">4MSK11</strain>
    </source>
</reference>
<evidence type="ECO:0000313" key="5">
    <source>
        <dbReference type="Proteomes" id="UP000255334"/>
    </source>
</evidence>
<sequence>MQHLTIVTTGGTIDKIYFDDKSDYKIGAPQIGEILGQLGVAFQFDVIPILRKDSLHINAEDRALIRSTIEAQPHRHVLVTHGTDTMVETAKELASIKGKVIVITGALNPARFQGSDAVFNIGCAVAAVQTLPDGVYIAMNGRVWDPAKVRKNRDANRFEEISGAA</sequence>
<feature type="active site" description="O-isoaspartyl threonine intermediate" evidence="1">
    <location>
        <position position="12"/>
    </location>
</feature>
<dbReference type="PROSITE" id="PS51732">
    <property type="entry name" value="ASN_GLN_ASE_3"/>
    <property type="match status" value="1"/>
</dbReference>
<dbReference type="Pfam" id="PF00710">
    <property type="entry name" value="Asparaginase"/>
    <property type="match status" value="1"/>
</dbReference>
<dbReference type="InterPro" id="IPR036152">
    <property type="entry name" value="Asp/glu_Ase-like_sf"/>
</dbReference>
<evidence type="ECO:0000259" key="3">
    <source>
        <dbReference type="Pfam" id="PF00710"/>
    </source>
</evidence>
<dbReference type="EMBL" id="QRBF01000005">
    <property type="protein sequence ID" value="RDS82377.1"/>
    <property type="molecule type" value="Genomic_DNA"/>
</dbReference>
<evidence type="ECO:0000256" key="1">
    <source>
        <dbReference type="PIRSR" id="PIRSR001220-1"/>
    </source>
</evidence>
<dbReference type="PRINTS" id="PR00139">
    <property type="entry name" value="ASNGLNASE"/>
</dbReference>
<feature type="binding site" evidence="2">
    <location>
        <position position="54"/>
    </location>
    <ligand>
        <name>substrate</name>
    </ligand>
</feature>
<evidence type="ECO:0000256" key="2">
    <source>
        <dbReference type="PIRSR" id="PIRSR001220-2"/>
    </source>
</evidence>
<dbReference type="PANTHER" id="PTHR11707:SF28">
    <property type="entry name" value="60 KDA LYSOPHOSPHOLIPASE"/>
    <property type="match status" value="1"/>
</dbReference>
<dbReference type="PANTHER" id="PTHR11707">
    <property type="entry name" value="L-ASPARAGINASE"/>
    <property type="match status" value="1"/>
</dbReference>
<dbReference type="InterPro" id="IPR027474">
    <property type="entry name" value="L-asparaginase_N"/>
</dbReference>
<dbReference type="AlphaFoldDB" id="A0A370X273"/>
<gene>
    <name evidence="4" type="ORF">DWU99_13250</name>
</gene>
<dbReference type="RefSeq" id="WP_115478551.1">
    <property type="nucleotide sequence ID" value="NZ_QRBF01000005.1"/>
</dbReference>
<dbReference type="PIRSF" id="PIRSF001220">
    <property type="entry name" value="L-ASNase_gatD"/>
    <property type="match status" value="1"/>
</dbReference>
<comment type="caution">
    <text evidence="4">The sequence shown here is derived from an EMBL/GenBank/DDBJ whole genome shotgun (WGS) entry which is preliminary data.</text>
</comment>
<dbReference type="Gene3D" id="3.40.50.1170">
    <property type="entry name" value="L-asparaginase, N-terminal domain"/>
    <property type="match status" value="1"/>
</dbReference>
<protein>
    <submittedName>
        <fullName evidence="4">Asparaginase</fullName>
    </submittedName>
</protein>
<organism evidence="4 5">
    <name type="scientific">Dyella psychrodurans</name>
    <dbReference type="NCBI Taxonomy" id="1927960"/>
    <lineage>
        <taxon>Bacteria</taxon>
        <taxon>Pseudomonadati</taxon>
        <taxon>Pseudomonadota</taxon>
        <taxon>Gammaproteobacteria</taxon>
        <taxon>Lysobacterales</taxon>
        <taxon>Rhodanobacteraceae</taxon>
        <taxon>Dyella</taxon>
    </lineage>
</organism>